<sequence>MKYFFVRCLHAIIGRGVVFAHCDIPCGIYTTEQAITAARTVEVMVEKIQQANDDAHAIARYAATKERWAQICKDELCILWADFFKEEHLQSNPNLHTVLWKAVKLCSSNKREVNTELAKDLRTAVEEVDALFQAVQSS</sequence>
<dbReference type="Gene3D" id="1.20.120.400">
    <property type="entry name" value="Nickel-containing superoxide dismutase"/>
    <property type="match status" value="1"/>
</dbReference>
<dbReference type="AlphaFoldDB" id="A0A845DAC2"/>
<protein>
    <submittedName>
        <fullName evidence="1">Superoxide dismutase, Ni</fullName>
        <ecNumber evidence="1">1.15.1.1</ecNumber>
    </submittedName>
</protein>
<organism evidence="1 2">
    <name type="scientific">Candidatus Spechtbacteria bacterium SB0662_bin_43</name>
    <dbReference type="NCBI Taxonomy" id="2604897"/>
    <lineage>
        <taxon>Bacteria</taxon>
        <taxon>Candidatus Spechtiibacteriota</taxon>
    </lineage>
</organism>
<dbReference type="NCBIfam" id="TIGR02753">
    <property type="entry name" value="sodN"/>
    <property type="match status" value="1"/>
</dbReference>
<comment type="caution">
    <text evidence="1">The sequence shown here is derived from an EMBL/GenBank/DDBJ whole genome shotgun (WGS) entry which is preliminary data.</text>
</comment>
<reference evidence="1 2" key="1">
    <citation type="submission" date="2019-09" db="EMBL/GenBank/DDBJ databases">
        <title>Characterisation of the sponge microbiome using genome-centric metagenomics.</title>
        <authorList>
            <person name="Engelberts J.P."/>
            <person name="Robbins S.J."/>
            <person name="De Goeij J.M."/>
            <person name="Aranda M."/>
            <person name="Bell S.C."/>
            <person name="Webster N.S."/>
        </authorList>
    </citation>
    <scope>NUCLEOTIDE SEQUENCE [LARGE SCALE GENOMIC DNA]</scope>
    <source>
        <strain evidence="1">SB0662_bin_43</strain>
    </source>
</reference>
<dbReference type="Pfam" id="PF09055">
    <property type="entry name" value="Sod_Ni"/>
    <property type="match status" value="1"/>
</dbReference>
<dbReference type="EMBL" id="VXOY01000005">
    <property type="protein sequence ID" value="MYE37988.1"/>
    <property type="molecule type" value="Genomic_DNA"/>
</dbReference>
<evidence type="ECO:0000313" key="1">
    <source>
        <dbReference type="EMBL" id="MYE37988.1"/>
    </source>
</evidence>
<dbReference type="GO" id="GO:0004784">
    <property type="term" value="F:superoxide dismutase activity"/>
    <property type="evidence" value="ECO:0007669"/>
    <property type="project" value="UniProtKB-EC"/>
</dbReference>
<dbReference type="InterPro" id="IPR014123">
    <property type="entry name" value="Superoxide_dismutase_Ni-type"/>
</dbReference>
<dbReference type="GO" id="GO:0016151">
    <property type="term" value="F:nickel cation binding"/>
    <property type="evidence" value="ECO:0007669"/>
    <property type="project" value="InterPro"/>
</dbReference>
<evidence type="ECO:0000313" key="2">
    <source>
        <dbReference type="Proteomes" id="UP000449092"/>
    </source>
</evidence>
<dbReference type="SUPFAM" id="SSF109770">
    <property type="entry name" value="Nickel-containing superoxide dismutase, NiSOD"/>
    <property type="match status" value="1"/>
</dbReference>
<proteinExistence type="predicted"/>
<accession>A0A845DAC2</accession>
<gene>
    <name evidence="1" type="primary">sodN</name>
    <name evidence="1" type="ORF">F4X82_00500</name>
</gene>
<dbReference type="InterPro" id="IPR036502">
    <property type="entry name" value="NiSOD_sf"/>
</dbReference>
<name>A0A845DAC2_9BACT</name>
<keyword evidence="1" id="KW-0560">Oxidoreductase</keyword>
<dbReference type="EC" id="1.15.1.1" evidence="1"/>
<dbReference type="Proteomes" id="UP000449092">
    <property type="component" value="Unassembled WGS sequence"/>
</dbReference>